<accession>A0A194UWH8</accession>
<dbReference type="EMBL" id="KN714684">
    <property type="protein sequence ID" value="KUI55956.1"/>
    <property type="molecule type" value="Genomic_DNA"/>
</dbReference>
<dbReference type="AlphaFoldDB" id="A0A194UWH8"/>
<reference evidence="2" key="1">
    <citation type="submission" date="2014-12" db="EMBL/GenBank/DDBJ databases">
        <title>Genome Sequence of Valsa Canker Pathogens Uncovers a Specific Adaption of Colonization on Woody Bark.</title>
        <authorList>
            <person name="Yin Z."/>
            <person name="Liu H."/>
            <person name="Gao X."/>
            <person name="Li Z."/>
            <person name="Song N."/>
            <person name="Ke X."/>
            <person name="Dai Q."/>
            <person name="Wu Y."/>
            <person name="Sun Y."/>
            <person name="Xu J.-R."/>
            <person name="Kang Z.K."/>
            <person name="Wang L."/>
            <person name="Huang L."/>
        </authorList>
    </citation>
    <scope>NUCLEOTIDE SEQUENCE [LARGE SCALE GENOMIC DNA]</scope>
    <source>
        <strain evidence="2">SXYL134</strain>
    </source>
</reference>
<organism evidence="1 2">
    <name type="scientific">Cytospora mali</name>
    <name type="common">Apple Valsa canker fungus</name>
    <name type="synonym">Valsa mali</name>
    <dbReference type="NCBI Taxonomy" id="578113"/>
    <lineage>
        <taxon>Eukaryota</taxon>
        <taxon>Fungi</taxon>
        <taxon>Dikarya</taxon>
        <taxon>Ascomycota</taxon>
        <taxon>Pezizomycotina</taxon>
        <taxon>Sordariomycetes</taxon>
        <taxon>Sordariomycetidae</taxon>
        <taxon>Diaporthales</taxon>
        <taxon>Cytosporaceae</taxon>
        <taxon>Cytospora</taxon>
    </lineage>
</organism>
<evidence type="ECO:0000313" key="1">
    <source>
        <dbReference type="EMBL" id="KUI55956.1"/>
    </source>
</evidence>
<evidence type="ECO:0000313" key="2">
    <source>
        <dbReference type="Proteomes" id="UP000078576"/>
    </source>
</evidence>
<protein>
    <submittedName>
        <fullName evidence="1">Uncharacterized protein</fullName>
    </submittedName>
</protein>
<sequence>MYYMLIATTDPATVISPFTGANNPPAVVTYNTFVSLLRLPNLADVGSAMRVEFKLPTTVVTFPVWTLIFSMVFAPPVTTNTLPSLSNNVEGDPVEISLAQVGEVQHVVEDLHSIGCGAAEAILGGGSCVGIVHDDSRVSSFDVDGVYRADVEVSHDEDVFCFTREDSHAVRQLCCWKVGNLAQFWRVGGNGGIGCDVDAAKVNAPDGPRADLTLASSERHISCEDRKDVRLVLGNTADTLRPCELVNKNGLSSLCGIYQPELRCGEDVDEDLAVGADSEVLDECGPGKLI</sequence>
<dbReference type="Proteomes" id="UP000078576">
    <property type="component" value="Unassembled WGS sequence"/>
</dbReference>
<proteinExistence type="predicted"/>
<name>A0A194UWH8_CYTMA</name>
<keyword evidence="2" id="KW-1185">Reference proteome</keyword>
<gene>
    <name evidence="1" type="ORF">VP1G_10784</name>
</gene>